<reference evidence="1 2" key="1">
    <citation type="submission" date="2023-11" db="EMBL/GenBank/DDBJ databases">
        <title>Halocaridina rubra genome assembly.</title>
        <authorList>
            <person name="Smith C."/>
        </authorList>
    </citation>
    <scope>NUCLEOTIDE SEQUENCE [LARGE SCALE GENOMIC DNA]</scope>
    <source>
        <strain evidence="1">EP-1</strain>
        <tissue evidence="1">Whole</tissue>
    </source>
</reference>
<proteinExistence type="predicted"/>
<evidence type="ECO:0000313" key="1">
    <source>
        <dbReference type="EMBL" id="KAK7067289.1"/>
    </source>
</evidence>
<evidence type="ECO:0000313" key="2">
    <source>
        <dbReference type="Proteomes" id="UP001381693"/>
    </source>
</evidence>
<accession>A0AAN8WTU3</accession>
<dbReference type="Proteomes" id="UP001381693">
    <property type="component" value="Unassembled WGS sequence"/>
</dbReference>
<name>A0AAN8WTU3_HALRR</name>
<dbReference type="EMBL" id="JAXCGZ010018883">
    <property type="protein sequence ID" value="KAK7067289.1"/>
    <property type="molecule type" value="Genomic_DNA"/>
</dbReference>
<sequence length="102" mass="11538">MCSAFATLHLVCAKQLRLPISETYSAFSPITKRGFKAVLCHNGSKYPSLPLDNYGVVLAEEDEIKSRWETYFEELLNEENPRAVFEDGLPNEALTTTVARRK</sequence>
<gene>
    <name evidence="1" type="ORF">SK128_001773</name>
</gene>
<protein>
    <submittedName>
        <fullName evidence="1">Uncharacterized protein</fullName>
    </submittedName>
</protein>
<organism evidence="1 2">
    <name type="scientific">Halocaridina rubra</name>
    <name type="common">Hawaiian red shrimp</name>
    <dbReference type="NCBI Taxonomy" id="373956"/>
    <lineage>
        <taxon>Eukaryota</taxon>
        <taxon>Metazoa</taxon>
        <taxon>Ecdysozoa</taxon>
        <taxon>Arthropoda</taxon>
        <taxon>Crustacea</taxon>
        <taxon>Multicrustacea</taxon>
        <taxon>Malacostraca</taxon>
        <taxon>Eumalacostraca</taxon>
        <taxon>Eucarida</taxon>
        <taxon>Decapoda</taxon>
        <taxon>Pleocyemata</taxon>
        <taxon>Caridea</taxon>
        <taxon>Atyoidea</taxon>
        <taxon>Atyidae</taxon>
        <taxon>Halocaridina</taxon>
    </lineage>
</organism>
<dbReference type="AlphaFoldDB" id="A0AAN8WTU3"/>
<comment type="caution">
    <text evidence="1">The sequence shown here is derived from an EMBL/GenBank/DDBJ whole genome shotgun (WGS) entry which is preliminary data.</text>
</comment>
<feature type="non-terminal residue" evidence="1">
    <location>
        <position position="102"/>
    </location>
</feature>
<keyword evidence="2" id="KW-1185">Reference proteome</keyword>